<feature type="transmembrane region" description="Helical" evidence="6">
    <location>
        <begin position="143"/>
        <end position="164"/>
    </location>
</feature>
<evidence type="ECO:0000256" key="4">
    <source>
        <dbReference type="ARBA" id="ARBA00022989"/>
    </source>
</evidence>
<evidence type="ECO:0000256" key="5">
    <source>
        <dbReference type="ARBA" id="ARBA00023136"/>
    </source>
</evidence>
<sequence>MSVKDLLLALCVVVAWGVNFVVIKVGLHDMPPFLLAALRFALVALPAIFFVRPPNVPLRWLALYGLTISFGQFAFLFLAIKLGMPAGLASLVLQAQAFFTLLLGALLLADKLRWHHIVGMVIASGGIFLLATTAHGVQAASGVTVTTMLLTLAAALCWGMGNITNKVIMRNGNVPIMSLVVWSALIPVGPFLLCSWLFEGQAAIMHSLMHIQLQTVLALVYLAFIATIIGYGIWGTLLSRYETWRVAPLSLLVPVVGILSAALMLGETLSVRQITGAMIIVVGLVINIFGGRLTPLRTVHAQRD</sequence>
<dbReference type="InterPro" id="IPR037185">
    <property type="entry name" value="EmrE-like"/>
</dbReference>
<evidence type="ECO:0000256" key="6">
    <source>
        <dbReference type="SAM" id="Phobius"/>
    </source>
</evidence>
<comment type="subcellular location">
    <subcellularLocation>
        <location evidence="1">Cell membrane</location>
        <topology evidence="1">Multi-pass membrane protein</topology>
    </subcellularLocation>
</comment>
<dbReference type="OrthoDB" id="7158585at2"/>
<dbReference type="AlphaFoldDB" id="A0A1W6B461"/>
<dbReference type="GO" id="GO:0016020">
    <property type="term" value="C:membrane"/>
    <property type="evidence" value="ECO:0007669"/>
    <property type="project" value="UniProtKB-SubCell"/>
</dbReference>
<feature type="transmembrane region" description="Helical" evidence="6">
    <location>
        <begin position="33"/>
        <end position="51"/>
    </location>
</feature>
<keyword evidence="9" id="KW-1185">Reference proteome</keyword>
<gene>
    <name evidence="8" type="ORF">B1H58_07480</name>
</gene>
<feature type="domain" description="EamA" evidence="7">
    <location>
        <begin position="147"/>
        <end position="287"/>
    </location>
</feature>
<organism evidence="8 9">
    <name type="scientific">Pantoea alhagi</name>
    <dbReference type="NCBI Taxonomy" id="1891675"/>
    <lineage>
        <taxon>Bacteria</taxon>
        <taxon>Pseudomonadati</taxon>
        <taxon>Pseudomonadota</taxon>
        <taxon>Gammaproteobacteria</taxon>
        <taxon>Enterobacterales</taxon>
        <taxon>Erwiniaceae</taxon>
        <taxon>Pantoea</taxon>
    </lineage>
</organism>
<dbReference type="EMBL" id="CP019706">
    <property type="protein sequence ID" value="ARJ41880.1"/>
    <property type="molecule type" value="Genomic_DNA"/>
</dbReference>
<dbReference type="InterPro" id="IPR000620">
    <property type="entry name" value="EamA_dom"/>
</dbReference>
<accession>A0A1W6B461</accession>
<evidence type="ECO:0000259" key="7">
    <source>
        <dbReference type="Pfam" id="PF00892"/>
    </source>
</evidence>
<feature type="transmembrane region" description="Helical" evidence="6">
    <location>
        <begin position="86"/>
        <end position="109"/>
    </location>
</feature>
<feature type="transmembrane region" description="Helical" evidence="6">
    <location>
        <begin position="58"/>
        <end position="80"/>
    </location>
</feature>
<keyword evidence="2" id="KW-1003">Cell membrane</keyword>
<feature type="transmembrane region" description="Helical" evidence="6">
    <location>
        <begin position="210"/>
        <end position="234"/>
    </location>
</feature>
<keyword evidence="4 6" id="KW-1133">Transmembrane helix</keyword>
<dbReference type="Pfam" id="PF00892">
    <property type="entry name" value="EamA"/>
    <property type="match status" value="2"/>
</dbReference>
<evidence type="ECO:0000313" key="8">
    <source>
        <dbReference type="EMBL" id="ARJ41880.1"/>
    </source>
</evidence>
<feature type="transmembrane region" description="Helical" evidence="6">
    <location>
        <begin position="176"/>
        <end position="198"/>
    </location>
</feature>
<name>A0A1W6B461_9GAMM</name>
<dbReference type="PANTHER" id="PTHR32322">
    <property type="entry name" value="INNER MEMBRANE TRANSPORTER"/>
    <property type="match status" value="1"/>
</dbReference>
<protein>
    <submittedName>
        <fullName evidence="8">O-acetylserine/cysteine exporter</fullName>
    </submittedName>
</protein>
<dbReference type="PANTHER" id="PTHR32322:SF9">
    <property type="entry name" value="AMINO-ACID METABOLITE EFFLUX PUMP-RELATED"/>
    <property type="match status" value="1"/>
</dbReference>
<dbReference type="Proteomes" id="UP000192900">
    <property type="component" value="Chromosome"/>
</dbReference>
<feature type="transmembrane region" description="Helical" evidence="6">
    <location>
        <begin position="271"/>
        <end position="290"/>
    </location>
</feature>
<keyword evidence="3 6" id="KW-0812">Transmembrane</keyword>
<feature type="transmembrane region" description="Helical" evidence="6">
    <location>
        <begin position="116"/>
        <end position="137"/>
    </location>
</feature>
<feature type="transmembrane region" description="Helical" evidence="6">
    <location>
        <begin position="246"/>
        <end position="265"/>
    </location>
</feature>
<evidence type="ECO:0000256" key="1">
    <source>
        <dbReference type="ARBA" id="ARBA00004651"/>
    </source>
</evidence>
<reference evidence="8 9" key="1">
    <citation type="submission" date="2017-02" db="EMBL/GenBank/DDBJ databases">
        <title>Complete genome sequence of the drought resistance-promoting endophyte Pantoea alhagi LTYR-11Z.</title>
        <authorList>
            <person name="Zhang L."/>
        </authorList>
    </citation>
    <scope>NUCLEOTIDE SEQUENCE [LARGE SCALE GENOMIC DNA]</scope>
    <source>
        <strain evidence="8 9">LTYR-11Z</strain>
    </source>
</reference>
<evidence type="ECO:0000256" key="3">
    <source>
        <dbReference type="ARBA" id="ARBA00022692"/>
    </source>
</evidence>
<proteinExistence type="predicted"/>
<keyword evidence="5 6" id="KW-0472">Membrane</keyword>
<evidence type="ECO:0000256" key="2">
    <source>
        <dbReference type="ARBA" id="ARBA00022475"/>
    </source>
</evidence>
<dbReference type="SUPFAM" id="SSF103481">
    <property type="entry name" value="Multidrug resistance efflux transporter EmrE"/>
    <property type="match status" value="2"/>
</dbReference>
<dbReference type="RefSeq" id="WP_085069119.1">
    <property type="nucleotide sequence ID" value="NZ_CP019706.1"/>
</dbReference>
<evidence type="ECO:0000313" key="9">
    <source>
        <dbReference type="Proteomes" id="UP000192900"/>
    </source>
</evidence>
<feature type="transmembrane region" description="Helical" evidence="6">
    <location>
        <begin position="7"/>
        <end position="27"/>
    </location>
</feature>
<dbReference type="KEGG" id="palh:B1H58_07480"/>
<feature type="domain" description="EamA" evidence="7">
    <location>
        <begin position="6"/>
        <end position="131"/>
    </location>
</feature>
<dbReference type="InterPro" id="IPR050638">
    <property type="entry name" value="AA-Vitamin_Transporters"/>
</dbReference>